<keyword evidence="1" id="KW-1133">Transmembrane helix</keyword>
<dbReference type="EMBL" id="PVTX01000001">
    <property type="protein sequence ID" value="PRZ10094.1"/>
    <property type="molecule type" value="Genomic_DNA"/>
</dbReference>
<keyword evidence="1" id="KW-0812">Transmembrane</keyword>
<feature type="transmembrane region" description="Helical" evidence="1">
    <location>
        <begin position="202"/>
        <end position="220"/>
    </location>
</feature>
<reference evidence="2 3" key="1">
    <citation type="submission" date="2018-03" db="EMBL/GenBank/DDBJ databases">
        <title>Comparative analysis of microorganisms from saline springs in Andes Mountain Range, Colombia.</title>
        <authorList>
            <person name="Rubin E."/>
        </authorList>
    </citation>
    <scope>NUCLEOTIDE SEQUENCE [LARGE SCALE GENOMIC DNA]</scope>
    <source>
        <strain evidence="2 3">CG 23</strain>
    </source>
</reference>
<evidence type="ECO:0000313" key="3">
    <source>
        <dbReference type="Proteomes" id="UP000239895"/>
    </source>
</evidence>
<organism evidence="2 3">
    <name type="scientific">Isoptericola halotolerans</name>
    <dbReference type="NCBI Taxonomy" id="300560"/>
    <lineage>
        <taxon>Bacteria</taxon>
        <taxon>Bacillati</taxon>
        <taxon>Actinomycetota</taxon>
        <taxon>Actinomycetes</taxon>
        <taxon>Micrococcales</taxon>
        <taxon>Promicromonosporaceae</taxon>
        <taxon>Isoptericola</taxon>
    </lineage>
</organism>
<sequence>MPSASLARRWLGLRCVRLNRVWVPIGVVLIVLGLRRPVQSEAAAKTRSCGVCGAEGGGLAGELRPVLDNGSSSVLCDVCLARDLRRSDVSAGLIVRAVMAAFLGALVVGLAVQLVARPGREADPPSLANTILGAFAFLSLKGIDVAAAIGFLSVVAAISIAVAVVLDRSSVRAAQLAAAVEDREVYDMRVARELLQIERFGAFQWLVVLVLAGMCSGLAFNLVRGSAAEVPVGALALVVAAWMFVECLRLERVTQVARSARESMRSGEVAVAAGRQRAAAGESQRAAWIYALSIPLASGLAIAVATWPEASNAGIGSGHMNLVWQVTAALIFGAAVGVVGILATASLALCTQWRGWIYCFVGLLTLSWIVSGVGAAARVGVVTGPEEGRFVAAAAAFAVLWVVAAIGACGSGPMRALVRFALPFARLQSRFERAMEGRGRPA</sequence>
<keyword evidence="1" id="KW-0472">Membrane</keyword>
<feature type="transmembrane region" description="Helical" evidence="1">
    <location>
        <begin position="93"/>
        <end position="116"/>
    </location>
</feature>
<feature type="transmembrane region" description="Helical" evidence="1">
    <location>
        <begin position="226"/>
        <end position="245"/>
    </location>
</feature>
<keyword evidence="3" id="KW-1185">Reference proteome</keyword>
<evidence type="ECO:0000313" key="2">
    <source>
        <dbReference type="EMBL" id="PRZ10094.1"/>
    </source>
</evidence>
<feature type="transmembrane region" description="Helical" evidence="1">
    <location>
        <begin position="389"/>
        <end position="409"/>
    </location>
</feature>
<name>A0ABX5EKQ5_9MICO</name>
<accession>A0ABX5EKQ5</accession>
<gene>
    <name evidence="2" type="ORF">BCL65_101232</name>
</gene>
<feature type="transmembrane region" description="Helical" evidence="1">
    <location>
        <begin position="145"/>
        <end position="166"/>
    </location>
</feature>
<feature type="transmembrane region" description="Helical" evidence="1">
    <location>
        <begin position="287"/>
        <end position="307"/>
    </location>
</feature>
<feature type="transmembrane region" description="Helical" evidence="1">
    <location>
        <begin position="327"/>
        <end position="349"/>
    </location>
</feature>
<comment type="caution">
    <text evidence="2">The sequence shown here is derived from an EMBL/GenBank/DDBJ whole genome shotgun (WGS) entry which is preliminary data.</text>
</comment>
<proteinExistence type="predicted"/>
<dbReference type="Proteomes" id="UP000239895">
    <property type="component" value="Unassembled WGS sequence"/>
</dbReference>
<evidence type="ECO:0000256" key="1">
    <source>
        <dbReference type="SAM" id="Phobius"/>
    </source>
</evidence>
<feature type="transmembrane region" description="Helical" evidence="1">
    <location>
        <begin position="356"/>
        <end position="377"/>
    </location>
</feature>
<protein>
    <submittedName>
        <fullName evidence="2">Uncharacterized protein</fullName>
    </submittedName>
</protein>